<keyword evidence="6" id="KW-1185">Reference proteome</keyword>
<dbReference type="EMBL" id="OV170229">
    <property type="protein sequence ID" value="CAH0731430.1"/>
    <property type="molecule type" value="Genomic_DNA"/>
</dbReference>
<keyword evidence="3" id="KW-0862">Zinc</keyword>
<evidence type="ECO:0000313" key="5">
    <source>
        <dbReference type="EMBL" id="CAH0731430.1"/>
    </source>
</evidence>
<keyword evidence="2" id="KW-0863">Zinc-finger</keyword>
<dbReference type="SUPFAM" id="SSF57667">
    <property type="entry name" value="beta-beta-alpha zinc fingers"/>
    <property type="match status" value="1"/>
</dbReference>
<evidence type="ECO:0000256" key="1">
    <source>
        <dbReference type="ARBA" id="ARBA00022723"/>
    </source>
</evidence>
<dbReference type="GO" id="GO:0003677">
    <property type="term" value="F:DNA binding"/>
    <property type="evidence" value="ECO:0007669"/>
    <property type="project" value="InterPro"/>
</dbReference>
<feature type="domain" description="BED-type" evidence="4">
    <location>
        <begin position="6"/>
        <end position="51"/>
    </location>
</feature>
<keyword evidence="1" id="KW-0479">Metal-binding</keyword>
<dbReference type="InterPro" id="IPR036236">
    <property type="entry name" value="Znf_C2H2_sf"/>
</dbReference>
<reference evidence="5" key="1">
    <citation type="submission" date="2021-12" db="EMBL/GenBank/DDBJ databases">
        <authorList>
            <person name="Martin H S."/>
        </authorList>
    </citation>
    <scope>NUCLEOTIDE SEQUENCE</scope>
</reference>
<feature type="non-terminal residue" evidence="5">
    <location>
        <position position="276"/>
    </location>
</feature>
<evidence type="ECO:0000259" key="4">
    <source>
        <dbReference type="Pfam" id="PF02892"/>
    </source>
</evidence>
<dbReference type="SMART" id="SM00614">
    <property type="entry name" value="ZnF_BED"/>
    <property type="match status" value="1"/>
</dbReference>
<accession>A0A8J9YLV0</accession>
<dbReference type="InterPro" id="IPR003656">
    <property type="entry name" value="Znf_BED"/>
</dbReference>
<dbReference type="OrthoDB" id="1607513at2759"/>
<proteinExistence type="predicted"/>
<gene>
    <name evidence="5" type="ORF">BINO364_LOCUS16305</name>
</gene>
<evidence type="ECO:0000256" key="2">
    <source>
        <dbReference type="ARBA" id="ARBA00022771"/>
    </source>
</evidence>
<name>A0A8J9YLV0_9NEOP</name>
<dbReference type="AlphaFoldDB" id="A0A8J9YLV0"/>
<organism evidence="5 6">
    <name type="scientific">Brenthis ino</name>
    <name type="common">lesser marbled fritillary</name>
    <dbReference type="NCBI Taxonomy" id="405034"/>
    <lineage>
        <taxon>Eukaryota</taxon>
        <taxon>Metazoa</taxon>
        <taxon>Ecdysozoa</taxon>
        <taxon>Arthropoda</taxon>
        <taxon>Hexapoda</taxon>
        <taxon>Insecta</taxon>
        <taxon>Pterygota</taxon>
        <taxon>Neoptera</taxon>
        <taxon>Endopterygota</taxon>
        <taxon>Lepidoptera</taxon>
        <taxon>Glossata</taxon>
        <taxon>Ditrysia</taxon>
        <taxon>Papilionoidea</taxon>
        <taxon>Nymphalidae</taxon>
        <taxon>Heliconiinae</taxon>
        <taxon>Argynnini</taxon>
        <taxon>Brenthis</taxon>
    </lineage>
</organism>
<dbReference type="GO" id="GO:0008270">
    <property type="term" value="F:zinc ion binding"/>
    <property type="evidence" value="ECO:0007669"/>
    <property type="project" value="UniProtKB-KW"/>
</dbReference>
<evidence type="ECO:0000313" key="6">
    <source>
        <dbReference type="Proteomes" id="UP000838878"/>
    </source>
</evidence>
<sequence>MKKTSSLVWRFFDRLEEDKRCVAVLCKLCDTQYKYFGNTTNLRTHLVNKHPIQWDLLHNGTLDETAFRAFDDGDNTNQSIAAKRKKYIKSYKDENVDVLENSETDNENHNDGNEEPINIVRQMHGSRGSDEEWLNDDLYETVETYEPQRKRMKYRKIKREVTSPPAKPKYVVRNTTSNYQRPERIIIDGSPRKDEYSVFGDYIGNKLRKMNNQQARCNVQQLITTILWQAEYGLYDSMETVKRVLLHSVQEMEVSQPQVEQIIVHESQEELETKDE</sequence>
<dbReference type="Proteomes" id="UP000838878">
    <property type="component" value="Chromosome 9"/>
</dbReference>
<protein>
    <recommendedName>
        <fullName evidence="4">BED-type domain-containing protein</fullName>
    </recommendedName>
</protein>
<dbReference type="Pfam" id="PF02892">
    <property type="entry name" value="zf-BED"/>
    <property type="match status" value="1"/>
</dbReference>
<evidence type="ECO:0000256" key="3">
    <source>
        <dbReference type="ARBA" id="ARBA00022833"/>
    </source>
</evidence>